<dbReference type="Pfam" id="PF13780">
    <property type="entry name" value="DUF4176"/>
    <property type="match status" value="1"/>
</dbReference>
<dbReference type="Proteomes" id="UP000321868">
    <property type="component" value="Unassembled WGS sequence"/>
</dbReference>
<protein>
    <recommendedName>
        <fullName evidence="3">DUF4176 domain-containing protein</fullName>
    </recommendedName>
</protein>
<organism evidence="1 2">
    <name type="scientific">Streptococcus cristatus</name>
    <dbReference type="NCBI Taxonomy" id="45634"/>
    <lineage>
        <taxon>Bacteria</taxon>
        <taxon>Bacillati</taxon>
        <taxon>Bacillota</taxon>
        <taxon>Bacilli</taxon>
        <taxon>Lactobacillales</taxon>
        <taxon>Streptococcaceae</taxon>
        <taxon>Streptococcus</taxon>
    </lineage>
</organism>
<comment type="caution">
    <text evidence="1">The sequence shown here is derived from an EMBL/GenBank/DDBJ whole genome shotgun (WGS) entry which is preliminary data.</text>
</comment>
<dbReference type="RefSeq" id="WP_015604905.1">
    <property type="nucleotide sequence ID" value="NZ_BJYQ01000005.1"/>
</dbReference>
<proteinExistence type="predicted"/>
<dbReference type="AlphaFoldDB" id="A0A512A962"/>
<accession>A0A512A962</accession>
<gene>
    <name evidence="1" type="ORF">SOL01_01240</name>
</gene>
<dbReference type="EMBL" id="BJYQ01000005">
    <property type="protein sequence ID" value="GEN96250.1"/>
    <property type="molecule type" value="Genomic_DNA"/>
</dbReference>
<evidence type="ECO:0008006" key="3">
    <source>
        <dbReference type="Google" id="ProtNLM"/>
    </source>
</evidence>
<sequence>MSETLLPMGTVVKLKDQTELIIIGRGSLVEQNQELVYFEYTSVLVPTGYQQADQLYFFNNSDIREVVFMGYKNDAEIEFESNFYQLVKKAGFKKGVTEL</sequence>
<evidence type="ECO:0000313" key="2">
    <source>
        <dbReference type="Proteomes" id="UP000321868"/>
    </source>
</evidence>
<dbReference type="OrthoDB" id="5124454at2"/>
<dbReference type="InterPro" id="IPR025233">
    <property type="entry name" value="DUF4176"/>
</dbReference>
<name>A0A512A962_STRCR</name>
<evidence type="ECO:0000313" key="1">
    <source>
        <dbReference type="EMBL" id="GEN96250.1"/>
    </source>
</evidence>
<reference evidence="1 2" key="1">
    <citation type="submission" date="2019-07" db="EMBL/GenBank/DDBJ databases">
        <title>Whole genome shotgun sequence of Streptococcus oligofermentans NBRC 106105.</title>
        <authorList>
            <person name="Hosoyama A."/>
            <person name="Uohara A."/>
            <person name="Ohji S."/>
            <person name="Ichikawa N."/>
        </authorList>
    </citation>
    <scope>NUCLEOTIDE SEQUENCE [LARGE SCALE GENOMIC DNA]</scope>
    <source>
        <strain evidence="1 2">NBRC 106105</strain>
    </source>
</reference>